<dbReference type="AlphaFoldDB" id="A0AAW1MIA2"/>
<name>A0AAW1MIA2_POPJA</name>
<accession>A0AAW1MIA2</accession>
<evidence type="ECO:0000313" key="2">
    <source>
        <dbReference type="EMBL" id="KAK9745729.1"/>
    </source>
</evidence>
<proteinExistence type="predicted"/>
<feature type="region of interest" description="Disordered" evidence="1">
    <location>
        <begin position="76"/>
        <end position="103"/>
    </location>
</feature>
<reference evidence="2 3" key="1">
    <citation type="journal article" date="2024" name="BMC Genomics">
        <title>De novo assembly and annotation of Popillia japonica's genome with initial clues to its potential as an invasive pest.</title>
        <authorList>
            <person name="Cucini C."/>
            <person name="Boschi S."/>
            <person name="Funari R."/>
            <person name="Cardaioli E."/>
            <person name="Iannotti N."/>
            <person name="Marturano G."/>
            <person name="Paoli F."/>
            <person name="Bruttini M."/>
            <person name="Carapelli A."/>
            <person name="Frati F."/>
            <person name="Nardi F."/>
        </authorList>
    </citation>
    <scope>NUCLEOTIDE SEQUENCE [LARGE SCALE GENOMIC DNA]</scope>
    <source>
        <strain evidence="2">DMR45628</strain>
    </source>
</reference>
<dbReference type="EMBL" id="JASPKY010000046">
    <property type="protein sequence ID" value="KAK9745729.1"/>
    <property type="molecule type" value="Genomic_DNA"/>
</dbReference>
<evidence type="ECO:0000256" key="1">
    <source>
        <dbReference type="SAM" id="MobiDB-lite"/>
    </source>
</evidence>
<gene>
    <name evidence="2" type="ORF">QE152_g6705</name>
</gene>
<evidence type="ECO:0000313" key="3">
    <source>
        <dbReference type="Proteomes" id="UP001458880"/>
    </source>
</evidence>
<dbReference type="Proteomes" id="UP001458880">
    <property type="component" value="Unassembled WGS sequence"/>
</dbReference>
<organism evidence="2 3">
    <name type="scientific">Popillia japonica</name>
    <name type="common">Japanese beetle</name>
    <dbReference type="NCBI Taxonomy" id="7064"/>
    <lineage>
        <taxon>Eukaryota</taxon>
        <taxon>Metazoa</taxon>
        <taxon>Ecdysozoa</taxon>
        <taxon>Arthropoda</taxon>
        <taxon>Hexapoda</taxon>
        <taxon>Insecta</taxon>
        <taxon>Pterygota</taxon>
        <taxon>Neoptera</taxon>
        <taxon>Endopterygota</taxon>
        <taxon>Coleoptera</taxon>
        <taxon>Polyphaga</taxon>
        <taxon>Scarabaeiformia</taxon>
        <taxon>Scarabaeidae</taxon>
        <taxon>Rutelinae</taxon>
        <taxon>Popillia</taxon>
    </lineage>
</organism>
<comment type="caution">
    <text evidence="2">The sequence shown here is derived from an EMBL/GenBank/DDBJ whole genome shotgun (WGS) entry which is preliminary data.</text>
</comment>
<sequence length="265" mass="30387">MFNQQTQKRYLQHPKAEVVRNLIFSNSSDKTKRRKLQSLLKATDNEELVAATQLSLYKKGYHDAAALLNEITTTSPKRPTRVNKAFHSPLSRSRKLSQEEVSRSRKLSQEEALATYLDGKMSKHSYTAIQVRLKSIGCKVLPSYDALIEAKKKCYPDLIDITEGSAEINLQTLINHTVQRICEVQQEVLLQMKNELSNVRCLFKWGCDGSSGYSSYKQRFSQAIDKREDTAIFIFMVPIQLYSVTNTKKHILWENPTPSSTRYCN</sequence>
<protein>
    <submittedName>
        <fullName evidence="2">Uncharacterized protein</fullName>
    </submittedName>
</protein>
<keyword evidence="3" id="KW-1185">Reference proteome</keyword>